<evidence type="ECO:0000313" key="1">
    <source>
        <dbReference type="EMBL" id="SVA94616.1"/>
    </source>
</evidence>
<dbReference type="AlphaFoldDB" id="A0A381ZZC2"/>
<name>A0A381ZZC2_9ZZZZ</name>
<organism evidence="1">
    <name type="scientific">marine metagenome</name>
    <dbReference type="NCBI Taxonomy" id="408172"/>
    <lineage>
        <taxon>unclassified sequences</taxon>
        <taxon>metagenomes</taxon>
        <taxon>ecological metagenomes</taxon>
    </lineage>
</organism>
<sequence>MALTLDGVKKILEAAHVKATEMGVKVSIAVVDARG</sequence>
<dbReference type="Pfam" id="PF03928">
    <property type="entry name" value="HbpS-like"/>
    <property type="match status" value="1"/>
</dbReference>
<dbReference type="SUPFAM" id="SSF143744">
    <property type="entry name" value="GlcG-like"/>
    <property type="match status" value="1"/>
</dbReference>
<dbReference type="InterPro" id="IPR005624">
    <property type="entry name" value="PduO/GlcC-like"/>
</dbReference>
<reference evidence="1" key="1">
    <citation type="submission" date="2018-05" db="EMBL/GenBank/DDBJ databases">
        <authorList>
            <person name="Lanie J.A."/>
            <person name="Ng W.-L."/>
            <person name="Kazmierczak K.M."/>
            <person name="Andrzejewski T.M."/>
            <person name="Davidsen T.M."/>
            <person name="Wayne K.J."/>
            <person name="Tettelin H."/>
            <person name="Glass J.I."/>
            <person name="Rusch D."/>
            <person name="Podicherti R."/>
            <person name="Tsui H.-C.T."/>
            <person name="Winkler M.E."/>
        </authorList>
    </citation>
    <scope>NUCLEOTIDE SEQUENCE</scope>
</reference>
<accession>A0A381ZZC2</accession>
<dbReference type="Gene3D" id="3.30.450.150">
    <property type="entry name" value="Haem-degrading domain"/>
    <property type="match status" value="1"/>
</dbReference>
<gene>
    <name evidence="1" type="ORF">METZ01_LOCUS147470</name>
</gene>
<dbReference type="EMBL" id="UINC01023278">
    <property type="protein sequence ID" value="SVA94616.1"/>
    <property type="molecule type" value="Genomic_DNA"/>
</dbReference>
<protein>
    <recommendedName>
        <fullName evidence="2">Heme-binding protein</fullName>
    </recommendedName>
</protein>
<feature type="non-terminal residue" evidence="1">
    <location>
        <position position="35"/>
    </location>
</feature>
<dbReference type="InterPro" id="IPR038084">
    <property type="entry name" value="PduO/GlcC-like_sf"/>
</dbReference>
<evidence type="ECO:0008006" key="2">
    <source>
        <dbReference type="Google" id="ProtNLM"/>
    </source>
</evidence>
<proteinExistence type="predicted"/>